<evidence type="ECO:0000313" key="10">
    <source>
        <dbReference type="Proteomes" id="UP000244496"/>
    </source>
</evidence>
<evidence type="ECO:0000256" key="1">
    <source>
        <dbReference type="ARBA" id="ARBA00005715"/>
    </source>
</evidence>
<sequence>MTLPEGVLLTWYGDDFTGSAAVLEALDFAGLPAVMFLGIPAPEVLARFAGVRAVGIAGDARTRGPEWMEAHLPAIYASLRAMGGRVMQYKLCSTFDSAPHLGSIGKAAELGIGDWAPMVVAAPKNGRWQVFGTLFAKTPDGVARLDRHPTMSVHPATPMHEADVRRHLAAQTALPVGLVDVLALQAGRAAVALEGELAKGARIVAFDVLDQQTLAEAGRVIWERAMEAPVFALGSQGLNEALIAHWDLPKPALRLAGAAGRIAVVSGSCSPDTARQIGAAEAAGFAGLRIAAERVVDAGAWAAELARVETAALAALAEGRSPLVYSAMGPQDPALVRVAEARAAAGMDAATATARLSQGLGAVLARLVAQEGLGRVVIAGGDTSSLATAELGCVALTAKAAIAQSVPLLAAHFADGRTPLELVLKGGQMGEAGLFAQIRDGIGG</sequence>
<dbReference type="SUPFAM" id="SSF142764">
    <property type="entry name" value="YgbK-like"/>
    <property type="match status" value="1"/>
</dbReference>
<dbReference type="OrthoDB" id="7686359at2"/>
<dbReference type="Proteomes" id="UP000244496">
    <property type="component" value="Chromosome"/>
</dbReference>
<accession>A0A2S0UNQ9</accession>
<dbReference type="Gene3D" id="3.40.980.20">
    <property type="entry name" value="Four-carbon acid sugar kinase, nucleotide binding domain"/>
    <property type="match status" value="1"/>
</dbReference>
<dbReference type="Gene3D" id="3.40.50.10840">
    <property type="entry name" value="Putative sugar-binding, N-terminal domain"/>
    <property type="match status" value="1"/>
</dbReference>
<dbReference type="InterPro" id="IPR031475">
    <property type="entry name" value="NBD_C"/>
</dbReference>
<keyword evidence="2" id="KW-0808">Transferase</keyword>
<evidence type="ECO:0000259" key="7">
    <source>
        <dbReference type="Pfam" id="PF07005"/>
    </source>
</evidence>
<evidence type="ECO:0000256" key="4">
    <source>
        <dbReference type="ARBA" id="ARBA00022777"/>
    </source>
</evidence>
<dbReference type="Pfam" id="PF07005">
    <property type="entry name" value="SBD_N"/>
    <property type="match status" value="1"/>
</dbReference>
<gene>
    <name evidence="9" type="ORF">HYN69_13950</name>
</gene>
<dbReference type="KEGG" id="geh:HYN69_13950"/>
<dbReference type="InterPro" id="IPR010737">
    <property type="entry name" value="4-carb_acid_sugar_kinase_N"/>
</dbReference>
<dbReference type="Pfam" id="PF17042">
    <property type="entry name" value="NBD_C"/>
    <property type="match status" value="1"/>
</dbReference>
<evidence type="ECO:0000259" key="8">
    <source>
        <dbReference type="Pfam" id="PF17042"/>
    </source>
</evidence>
<keyword evidence="6" id="KW-0119">Carbohydrate metabolism</keyword>
<dbReference type="GO" id="GO:0005524">
    <property type="term" value="F:ATP binding"/>
    <property type="evidence" value="ECO:0007669"/>
    <property type="project" value="UniProtKB-KW"/>
</dbReference>
<evidence type="ECO:0000313" key="9">
    <source>
        <dbReference type="EMBL" id="AWB49454.1"/>
    </source>
</evidence>
<dbReference type="GO" id="GO:0016301">
    <property type="term" value="F:kinase activity"/>
    <property type="evidence" value="ECO:0007669"/>
    <property type="project" value="UniProtKB-KW"/>
</dbReference>
<keyword evidence="5" id="KW-0067">ATP-binding</keyword>
<proteinExistence type="inferred from homology"/>
<name>A0A2S0UNQ9_9RHOB</name>
<keyword evidence="10" id="KW-1185">Reference proteome</keyword>
<keyword evidence="3" id="KW-0547">Nucleotide-binding</keyword>
<organism evidence="9 10">
    <name type="scientific">Paragemmobacter aquarius</name>
    <dbReference type="NCBI Taxonomy" id="2169400"/>
    <lineage>
        <taxon>Bacteria</taxon>
        <taxon>Pseudomonadati</taxon>
        <taxon>Pseudomonadota</taxon>
        <taxon>Alphaproteobacteria</taxon>
        <taxon>Rhodobacterales</taxon>
        <taxon>Paracoccaceae</taxon>
        <taxon>Paragemmobacter</taxon>
    </lineage>
</organism>
<dbReference type="InterPro" id="IPR042213">
    <property type="entry name" value="NBD_C_sf"/>
</dbReference>
<dbReference type="InterPro" id="IPR037051">
    <property type="entry name" value="4-carb_acid_sugar_kinase_N_sf"/>
</dbReference>
<evidence type="ECO:0000256" key="2">
    <source>
        <dbReference type="ARBA" id="ARBA00022679"/>
    </source>
</evidence>
<evidence type="ECO:0000256" key="5">
    <source>
        <dbReference type="ARBA" id="ARBA00022840"/>
    </source>
</evidence>
<dbReference type="AlphaFoldDB" id="A0A2S0UNQ9"/>
<feature type="domain" description="Four-carbon acid sugar kinase N-terminal" evidence="7">
    <location>
        <begin position="10"/>
        <end position="242"/>
    </location>
</feature>
<evidence type="ECO:0000256" key="3">
    <source>
        <dbReference type="ARBA" id="ARBA00022741"/>
    </source>
</evidence>
<feature type="domain" description="Four-carbon acid sugar kinase nucleotide binding" evidence="8">
    <location>
        <begin position="263"/>
        <end position="434"/>
    </location>
</feature>
<dbReference type="RefSeq" id="WP_108436271.1">
    <property type="nucleotide sequence ID" value="NZ_CP028918.1"/>
</dbReference>
<reference evidence="9 10" key="1">
    <citation type="submission" date="2018-04" db="EMBL/GenBank/DDBJ databases">
        <title>Genome sequencing of Gemmobacter.</title>
        <authorList>
            <person name="Yi H."/>
            <person name="Baek M.-G."/>
        </authorList>
    </citation>
    <scope>NUCLEOTIDE SEQUENCE [LARGE SCALE GENOMIC DNA]</scope>
    <source>
        <strain evidence="9 10">HYN0069</strain>
    </source>
</reference>
<evidence type="ECO:0000256" key="6">
    <source>
        <dbReference type="ARBA" id="ARBA00023277"/>
    </source>
</evidence>
<dbReference type="EMBL" id="CP028918">
    <property type="protein sequence ID" value="AWB49454.1"/>
    <property type="molecule type" value="Genomic_DNA"/>
</dbReference>
<protein>
    <submittedName>
        <fullName evidence="9">Type III effector</fullName>
    </submittedName>
</protein>
<keyword evidence="4" id="KW-0418">Kinase</keyword>
<comment type="similarity">
    <text evidence="1">Belongs to the four-carbon acid sugar kinase family.</text>
</comment>